<accession>A0A2A4G6W3</accession>
<dbReference type="Proteomes" id="UP000219559">
    <property type="component" value="Unassembled WGS sequence"/>
</dbReference>
<keyword evidence="3" id="KW-0378">Hydrolase</keyword>
<feature type="signal peptide" evidence="4">
    <location>
        <begin position="1"/>
        <end position="18"/>
    </location>
</feature>
<dbReference type="EMBL" id="NBWU01000005">
    <property type="protein sequence ID" value="PCE63495.1"/>
    <property type="molecule type" value="Genomic_DNA"/>
</dbReference>
<dbReference type="PANTHER" id="PTHR43270">
    <property type="entry name" value="BETA-ALA-HIS DIPEPTIDASE"/>
    <property type="match status" value="1"/>
</dbReference>
<keyword evidence="1" id="KW-0645">Protease</keyword>
<dbReference type="GO" id="GO:0008233">
    <property type="term" value="F:peptidase activity"/>
    <property type="evidence" value="ECO:0007669"/>
    <property type="project" value="UniProtKB-KW"/>
</dbReference>
<dbReference type="GO" id="GO:0006508">
    <property type="term" value="P:proteolysis"/>
    <property type="evidence" value="ECO:0007669"/>
    <property type="project" value="UniProtKB-KW"/>
</dbReference>
<dbReference type="GO" id="GO:0046872">
    <property type="term" value="F:metal ion binding"/>
    <property type="evidence" value="ECO:0007669"/>
    <property type="project" value="UniProtKB-KW"/>
</dbReference>
<dbReference type="Gene3D" id="3.30.70.360">
    <property type="match status" value="1"/>
</dbReference>
<dbReference type="AlphaFoldDB" id="A0A2A4G6W3"/>
<dbReference type="OrthoDB" id="9761532at2"/>
<evidence type="ECO:0000313" key="6">
    <source>
        <dbReference type="EMBL" id="PCE63495.1"/>
    </source>
</evidence>
<reference evidence="6 7" key="1">
    <citation type="submission" date="2017-04" db="EMBL/GenBank/DDBJ databases">
        <title>A new member of the family Flavobacteriaceae isolated from ascidians.</title>
        <authorList>
            <person name="Chen L."/>
        </authorList>
    </citation>
    <scope>NUCLEOTIDE SEQUENCE [LARGE SCALE GENOMIC DNA]</scope>
    <source>
        <strain evidence="6 7">HQA918</strain>
    </source>
</reference>
<feature type="chain" id="PRO_5012585025" evidence="4">
    <location>
        <begin position="19"/>
        <end position="495"/>
    </location>
</feature>
<comment type="caution">
    <text evidence="6">The sequence shown here is derived from an EMBL/GenBank/DDBJ whole genome shotgun (WGS) entry which is preliminary data.</text>
</comment>
<dbReference type="Pfam" id="PF07687">
    <property type="entry name" value="M20_dimer"/>
    <property type="match status" value="1"/>
</dbReference>
<proteinExistence type="predicted"/>
<keyword evidence="4" id="KW-0732">Signal</keyword>
<evidence type="ECO:0000313" key="7">
    <source>
        <dbReference type="Proteomes" id="UP000219559"/>
    </source>
</evidence>
<evidence type="ECO:0000256" key="3">
    <source>
        <dbReference type="ARBA" id="ARBA00022801"/>
    </source>
</evidence>
<name>A0A2A4G6W3_9FLAO</name>
<evidence type="ECO:0000259" key="5">
    <source>
        <dbReference type="Pfam" id="PF07687"/>
    </source>
</evidence>
<feature type="domain" description="Peptidase M20 dimerisation" evidence="5">
    <location>
        <begin position="227"/>
        <end position="379"/>
    </location>
</feature>
<keyword evidence="7" id="KW-1185">Reference proteome</keyword>
<protein>
    <submittedName>
        <fullName evidence="6">Acetylornithine deacetylase</fullName>
    </submittedName>
</protein>
<dbReference type="PANTHER" id="PTHR43270:SF8">
    <property type="entry name" value="DI- AND TRIPEPTIDASE DUG2-RELATED"/>
    <property type="match status" value="1"/>
</dbReference>
<dbReference type="InterPro" id="IPR002933">
    <property type="entry name" value="Peptidase_M20"/>
</dbReference>
<dbReference type="Gene3D" id="3.40.630.10">
    <property type="entry name" value="Zn peptidases"/>
    <property type="match status" value="1"/>
</dbReference>
<dbReference type="SUPFAM" id="SSF53187">
    <property type="entry name" value="Zn-dependent exopeptidases"/>
    <property type="match status" value="1"/>
</dbReference>
<dbReference type="InterPro" id="IPR051458">
    <property type="entry name" value="Cyt/Met_Dipeptidase"/>
</dbReference>
<organism evidence="6 7">
    <name type="scientific">Sediminicola luteus</name>
    <dbReference type="NCBI Taxonomy" id="319238"/>
    <lineage>
        <taxon>Bacteria</taxon>
        <taxon>Pseudomonadati</taxon>
        <taxon>Bacteroidota</taxon>
        <taxon>Flavobacteriia</taxon>
        <taxon>Flavobacteriales</taxon>
        <taxon>Flavobacteriaceae</taxon>
        <taxon>Sediminicola</taxon>
    </lineage>
</organism>
<sequence>MRFPTTLLALLIFCMGQAQDSAQVKSKVRKSIDMLGGFVSIPNDALDIADINRNITWLTEAFNQRGFNSSVLPTSGAPLFFAALPMEDSKPTILFYMHLDGQGVDASKWDQNDPYQMIIKAQQGDSLVVKEKSDLNSDLNYDWRLFGRSTADDKGPIVMFLNAIDLLQENGVELAYNIKVILDSEEEKGSKPLPKAVAEYKELLQADFLVINDGPMHASGQPTIVYGCRGITGISLTTYGPIKPQHSGHYGNYTPNPAMELSQLLASMKDAEGRITIKGYYDGIKIDADTKALLEAVPDDVEAIKASQQLGRVDLVGQSYQEALQYPSLNIRGMQSAWVGDQTRTIVPDKATAEIGIRLVPETDGARLQNLIQKHISNQGYTVLDHEPSTDERTQNERIVKLTNGSISNAFRTDMENPNGQFLRDKLAQLSEAEVVNIRMMGGTVPMAPFIKQLGIPAFIVPLVNHDNNQHAPNENLRIGQLDYGIRVFYGILSK</sequence>
<keyword evidence="2" id="KW-0479">Metal-binding</keyword>
<evidence type="ECO:0000256" key="4">
    <source>
        <dbReference type="SAM" id="SignalP"/>
    </source>
</evidence>
<evidence type="ECO:0000256" key="1">
    <source>
        <dbReference type="ARBA" id="ARBA00022670"/>
    </source>
</evidence>
<dbReference type="Pfam" id="PF01546">
    <property type="entry name" value="Peptidase_M20"/>
    <property type="match status" value="1"/>
</dbReference>
<dbReference type="RefSeq" id="WP_097443447.1">
    <property type="nucleotide sequence ID" value="NZ_NBWU01000005.1"/>
</dbReference>
<gene>
    <name evidence="6" type="ORF">B7P33_14900</name>
</gene>
<dbReference type="InterPro" id="IPR011650">
    <property type="entry name" value="Peptidase_M20_dimer"/>
</dbReference>
<evidence type="ECO:0000256" key="2">
    <source>
        <dbReference type="ARBA" id="ARBA00022723"/>
    </source>
</evidence>